<reference evidence="2" key="1">
    <citation type="journal article" date="2023" name="Mol. Phylogenet. Evol.">
        <title>Genome-scale phylogeny and comparative genomics of the fungal order Sordariales.</title>
        <authorList>
            <person name="Hensen N."/>
            <person name="Bonometti L."/>
            <person name="Westerberg I."/>
            <person name="Brannstrom I.O."/>
            <person name="Guillou S."/>
            <person name="Cros-Aarteil S."/>
            <person name="Calhoun S."/>
            <person name="Haridas S."/>
            <person name="Kuo A."/>
            <person name="Mondo S."/>
            <person name="Pangilinan J."/>
            <person name="Riley R."/>
            <person name="LaButti K."/>
            <person name="Andreopoulos B."/>
            <person name="Lipzen A."/>
            <person name="Chen C."/>
            <person name="Yan M."/>
            <person name="Daum C."/>
            <person name="Ng V."/>
            <person name="Clum A."/>
            <person name="Steindorff A."/>
            <person name="Ohm R.A."/>
            <person name="Martin F."/>
            <person name="Silar P."/>
            <person name="Natvig D.O."/>
            <person name="Lalanne C."/>
            <person name="Gautier V."/>
            <person name="Ament-Velasquez S.L."/>
            <person name="Kruys A."/>
            <person name="Hutchinson M.I."/>
            <person name="Powell A.J."/>
            <person name="Barry K."/>
            <person name="Miller A.N."/>
            <person name="Grigoriev I.V."/>
            <person name="Debuchy R."/>
            <person name="Gladieux P."/>
            <person name="Hiltunen Thoren M."/>
            <person name="Johannesson H."/>
        </authorList>
    </citation>
    <scope>NUCLEOTIDE SEQUENCE</scope>
    <source>
        <strain evidence="2">CBS 731.68</strain>
    </source>
</reference>
<protein>
    <recommendedName>
        <fullName evidence="4">Secreted protein</fullName>
    </recommendedName>
</protein>
<name>A0AAN6Z8V9_9PEZI</name>
<evidence type="ECO:0000313" key="3">
    <source>
        <dbReference type="Proteomes" id="UP001302602"/>
    </source>
</evidence>
<dbReference type="AlphaFoldDB" id="A0AAN6Z8V9"/>
<evidence type="ECO:0000256" key="1">
    <source>
        <dbReference type="SAM" id="SignalP"/>
    </source>
</evidence>
<proteinExistence type="predicted"/>
<keyword evidence="1" id="KW-0732">Signal</keyword>
<organism evidence="2 3">
    <name type="scientific">Parathielavia appendiculata</name>
    <dbReference type="NCBI Taxonomy" id="2587402"/>
    <lineage>
        <taxon>Eukaryota</taxon>
        <taxon>Fungi</taxon>
        <taxon>Dikarya</taxon>
        <taxon>Ascomycota</taxon>
        <taxon>Pezizomycotina</taxon>
        <taxon>Sordariomycetes</taxon>
        <taxon>Sordariomycetidae</taxon>
        <taxon>Sordariales</taxon>
        <taxon>Chaetomiaceae</taxon>
        <taxon>Parathielavia</taxon>
    </lineage>
</organism>
<dbReference type="Proteomes" id="UP001302602">
    <property type="component" value="Unassembled WGS sequence"/>
</dbReference>
<gene>
    <name evidence="2" type="ORF">N657DRAFT_30728</name>
</gene>
<dbReference type="GeneID" id="87823487"/>
<keyword evidence="3" id="KW-1185">Reference proteome</keyword>
<evidence type="ECO:0000313" key="2">
    <source>
        <dbReference type="EMBL" id="KAK4128589.1"/>
    </source>
</evidence>
<accession>A0AAN6Z8V9</accession>
<sequence length="78" mass="8534">MWILCAACLLCLQGPFLGNAEERVNGLHQWPYIHIACHFMTGDRSPPCAPSCSCPCPPLSQSSSPLVLTHAKESKLLR</sequence>
<feature type="signal peptide" evidence="1">
    <location>
        <begin position="1"/>
        <end position="20"/>
    </location>
</feature>
<comment type="caution">
    <text evidence="2">The sequence shown here is derived from an EMBL/GenBank/DDBJ whole genome shotgun (WGS) entry which is preliminary data.</text>
</comment>
<feature type="chain" id="PRO_5042969976" description="Secreted protein" evidence="1">
    <location>
        <begin position="21"/>
        <end position="78"/>
    </location>
</feature>
<evidence type="ECO:0008006" key="4">
    <source>
        <dbReference type="Google" id="ProtNLM"/>
    </source>
</evidence>
<reference evidence="2" key="2">
    <citation type="submission" date="2023-05" db="EMBL/GenBank/DDBJ databases">
        <authorList>
            <consortium name="Lawrence Berkeley National Laboratory"/>
            <person name="Steindorff A."/>
            <person name="Hensen N."/>
            <person name="Bonometti L."/>
            <person name="Westerberg I."/>
            <person name="Brannstrom I.O."/>
            <person name="Guillou S."/>
            <person name="Cros-Aarteil S."/>
            <person name="Calhoun S."/>
            <person name="Haridas S."/>
            <person name="Kuo A."/>
            <person name="Mondo S."/>
            <person name="Pangilinan J."/>
            <person name="Riley R."/>
            <person name="Labutti K."/>
            <person name="Andreopoulos B."/>
            <person name="Lipzen A."/>
            <person name="Chen C."/>
            <person name="Yanf M."/>
            <person name="Daum C."/>
            <person name="Ng V."/>
            <person name="Clum A."/>
            <person name="Ohm R."/>
            <person name="Martin F."/>
            <person name="Silar P."/>
            <person name="Natvig D."/>
            <person name="Lalanne C."/>
            <person name="Gautier V."/>
            <person name="Ament-Velasquez S.L."/>
            <person name="Kruys A."/>
            <person name="Hutchinson M.I."/>
            <person name="Powell A.J."/>
            <person name="Barry K."/>
            <person name="Miller A.N."/>
            <person name="Grigoriev I.V."/>
            <person name="Debuchy R."/>
            <person name="Gladieux P."/>
            <person name="Thoren M.H."/>
            <person name="Johannesson H."/>
        </authorList>
    </citation>
    <scope>NUCLEOTIDE SEQUENCE</scope>
    <source>
        <strain evidence="2">CBS 731.68</strain>
    </source>
</reference>
<dbReference type="EMBL" id="MU853223">
    <property type="protein sequence ID" value="KAK4128589.1"/>
    <property type="molecule type" value="Genomic_DNA"/>
</dbReference>
<dbReference type="RefSeq" id="XP_062652360.1">
    <property type="nucleotide sequence ID" value="XM_062786719.1"/>
</dbReference>